<evidence type="ECO:0000313" key="2">
    <source>
        <dbReference type="Proteomes" id="UP001642483"/>
    </source>
</evidence>
<protein>
    <submittedName>
        <fullName evidence="1">Uncharacterized protein</fullName>
    </submittedName>
</protein>
<comment type="caution">
    <text evidence="1">The sequence shown here is derived from an EMBL/GenBank/DDBJ whole genome shotgun (WGS) entry which is preliminary data.</text>
</comment>
<evidence type="ECO:0000313" key="1">
    <source>
        <dbReference type="EMBL" id="CAK8675139.1"/>
    </source>
</evidence>
<keyword evidence="2" id="KW-1185">Reference proteome</keyword>
<proteinExistence type="predicted"/>
<gene>
    <name evidence="1" type="ORF">CVLEPA_LOCUS4754</name>
</gene>
<dbReference type="Proteomes" id="UP001642483">
    <property type="component" value="Unassembled WGS sequence"/>
</dbReference>
<sequence>MRKFLLLRCDPPVGRTKKKTVFFYVHGDTTYYCVMRKILLLSCDPPVVLTKKITVTTFLPFFLFQSPCSKQTNSEIFCNFITLKKNIRHIIFSENVSFESRTSTNMVCSRSLHNRLILF</sequence>
<accession>A0ABP0F9M5</accession>
<organism evidence="1 2">
    <name type="scientific">Clavelina lepadiformis</name>
    <name type="common">Light-bulb sea squirt</name>
    <name type="synonym">Ascidia lepadiformis</name>
    <dbReference type="NCBI Taxonomy" id="159417"/>
    <lineage>
        <taxon>Eukaryota</taxon>
        <taxon>Metazoa</taxon>
        <taxon>Chordata</taxon>
        <taxon>Tunicata</taxon>
        <taxon>Ascidiacea</taxon>
        <taxon>Aplousobranchia</taxon>
        <taxon>Clavelinidae</taxon>
        <taxon>Clavelina</taxon>
    </lineage>
</organism>
<dbReference type="EMBL" id="CAWYQH010000013">
    <property type="protein sequence ID" value="CAK8675139.1"/>
    <property type="molecule type" value="Genomic_DNA"/>
</dbReference>
<name>A0ABP0F9M5_CLALP</name>
<reference evidence="1 2" key="1">
    <citation type="submission" date="2024-02" db="EMBL/GenBank/DDBJ databases">
        <authorList>
            <person name="Daric V."/>
            <person name="Darras S."/>
        </authorList>
    </citation>
    <scope>NUCLEOTIDE SEQUENCE [LARGE SCALE GENOMIC DNA]</scope>
</reference>